<sequence length="416" mass="46885">MAKFKDFLEIEEGIWRQDFLYDIIGVVDDIGYTQRFQGSKKVQINFRLRDVSNNKICCTLWENYATELITYMDEKTDAGGTIVCMKYAKIKPAGKFPLTVSNTWTTTKLFINDKILEILNFQKSLDEAISNGIMTTVVNTSSQLMSQSSGSSMYTLEQKFVQNHEIMPLSQMCCLTRDTTCVTVVKTVKVRSNNKGWYFQACYKCPKAVSGDKPPYKCGDNHPTETQIWKYRLDVDVKYENTESTFTFWDREVAQLLEVTAADLRDQCHDIGLTDPLDYPTTIDKIEGKTIAVRVKWQPKWKNGSVNEVHNGPDFIENLIDQFNGPTQDKKSAVPNDSAVSENNTPSKSITASLDVVIPMVSLSGTDEIDPEVVSMKTPSKRNGASILSCAENDETHELIASNASSTKMAKHQKME</sequence>
<proteinExistence type="predicted"/>
<organism evidence="1 2">
    <name type="scientific">Trifolium pratense</name>
    <name type="common">Red clover</name>
    <dbReference type="NCBI Taxonomy" id="57577"/>
    <lineage>
        <taxon>Eukaryota</taxon>
        <taxon>Viridiplantae</taxon>
        <taxon>Streptophyta</taxon>
        <taxon>Embryophyta</taxon>
        <taxon>Tracheophyta</taxon>
        <taxon>Spermatophyta</taxon>
        <taxon>Magnoliopsida</taxon>
        <taxon>eudicotyledons</taxon>
        <taxon>Gunneridae</taxon>
        <taxon>Pentapetalae</taxon>
        <taxon>rosids</taxon>
        <taxon>fabids</taxon>
        <taxon>Fabales</taxon>
        <taxon>Fabaceae</taxon>
        <taxon>Papilionoideae</taxon>
        <taxon>50 kb inversion clade</taxon>
        <taxon>NPAAA clade</taxon>
        <taxon>Hologalegina</taxon>
        <taxon>IRL clade</taxon>
        <taxon>Trifolieae</taxon>
        <taxon>Trifolium</taxon>
    </lineage>
</organism>
<reference evidence="1" key="1">
    <citation type="submission" date="2023-10" db="EMBL/GenBank/DDBJ databases">
        <authorList>
            <person name="Rodriguez Cubillos JULIANA M."/>
            <person name="De Vega J."/>
        </authorList>
    </citation>
    <scope>NUCLEOTIDE SEQUENCE</scope>
</reference>
<comment type="caution">
    <text evidence="1">The sequence shown here is derived from an EMBL/GenBank/DDBJ whole genome shotgun (WGS) entry which is preliminary data.</text>
</comment>
<evidence type="ECO:0000313" key="2">
    <source>
        <dbReference type="Proteomes" id="UP001177021"/>
    </source>
</evidence>
<evidence type="ECO:0000313" key="1">
    <source>
        <dbReference type="EMBL" id="CAJ2661604.1"/>
    </source>
</evidence>
<gene>
    <name evidence="1" type="ORF">MILVUS5_LOCUS27294</name>
</gene>
<name>A0ACB0L0B0_TRIPR</name>
<keyword evidence="2" id="KW-1185">Reference proteome</keyword>
<dbReference type="EMBL" id="CASHSV030000409">
    <property type="protein sequence ID" value="CAJ2661604.1"/>
    <property type="molecule type" value="Genomic_DNA"/>
</dbReference>
<dbReference type="Proteomes" id="UP001177021">
    <property type="component" value="Unassembled WGS sequence"/>
</dbReference>
<protein>
    <submittedName>
        <fullName evidence="1">Uncharacterized protein</fullName>
    </submittedName>
</protein>
<accession>A0ACB0L0B0</accession>